<organism evidence="2 3">
    <name type="scientific">Allacma fusca</name>
    <dbReference type="NCBI Taxonomy" id="39272"/>
    <lineage>
        <taxon>Eukaryota</taxon>
        <taxon>Metazoa</taxon>
        <taxon>Ecdysozoa</taxon>
        <taxon>Arthropoda</taxon>
        <taxon>Hexapoda</taxon>
        <taxon>Collembola</taxon>
        <taxon>Symphypleona</taxon>
        <taxon>Sminthuridae</taxon>
        <taxon>Allacma</taxon>
    </lineage>
</organism>
<name>A0A8J2P242_9HEXA</name>
<dbReference type="AlphaFoldDB" id="A0A8J2P242"/>
<evidence type="ECO:0000313" key="2">
    <source>
        <dbReference type="EMBL" id="CAG7728134.1"/>
    </source>
</evidence>
<keyword evidence="1" id="KW-0812">Transmembrane</keyword>
<feature type="transmembrane region" description="Helical" evidence="1">
    <location>
        <begin position="329"/>
        <end position="352"/>
    </location>
</feature>
<feature type="transmembrane region" description="Helical" evidence="1">
    <location>
        <begin position="289"/>
        <end position="317"/>
    </location>
</feature>
<keyword evidence="1" id="KW-1133">Transmembrane helix</keyword>
<sequence length="360" mass="39974">MFFLENCQSQVLAGKGISSEIYLNKCCDFGYTFQNNLTRDSCVPSVAEIPIEGAQFQIPKEFSASSVILNVTLKFHPVECESSLVQKYVTENVRVGSGFESESNFLFTPEGYVTIDGEYFYPPTSFCIDRVNVSTILVQLCPVPCNTSAGDFCLRKCCPLGQTVAKGLDDCVTPSKFSKWKPLQNLESSENTFPHVILNSPANHCEESNIAFILNSSAESAASNNPDNYNQFKMLPNGVVLFKTAIGTWEALPNNEFFCIDDVEPDSDNFSPDSILIYCAKMEDSSTTILFAAVYSGVMFLSSLFLLAAATVNFLLWRKQNIHTWTVQAYIVSLFFMYIFLGLSHVTSAFGYNGTYCTLI</sequence>
<comment type="caution">
    <text evidence="2">The sequence shown here is derived from an EMBL/GenBank/DDBJ whole genome shotgun (WGS) entry which is preliminary data.</text>
</comment>
<evidence type="ECO:0000313" key="3">
    <source>
        <dbReference type="Proteomes" id="UP000708208"/>
    </source>
</evidence>
<proteinExistence type="predicted"/>
<reference evidence="2" key="1">
    <citation type="submission" date="2021-06" db="EMBL/GenBank/DDBJ databases">
        <authorList>
            <person name="Hodson N. C."/>
            <person name="Mongue J. A."/>
            <person name="Jaron S. K."/>
        </authorList>
    </citation>
    <scope>NUCLEOTIDE SEQUENCE</scope>
</reference>
<dbReference type="PANTHER" id="PTHR46953:SF1">
    <property type="entry name" value="G-PROTEIN COUPLED RECEPTOR MTH-LIKE 1-RELATED"/>
    <property type="match status" value="1"/>
</dbReference>
<dbReference type="Proteomes" id="UP000708208">
    <property type="component" value="Unassembled WGS sequence"/>
</dbReference>
<dbReference type="EMBL" id="CAJVCH010159032">
    <property type="protein sequence ID" value="CAG7728134.1"/>
    <property type="molecule type" value="Genomic_DNA"/>
</dbReference>
<dbReference type="InterPro" id="IPR052808">
    <property type="entry name" value="GPCR_Mth-like"/>
</dbReference>
<protein>
    <submittedName>
        <fullName evidence="2">Uncharacterized protein</fullName>
    </submittedName>
</protein>
<accession>A0A8J2P242</accession>
<keyword evidence="3" id="KW-1185">Reference proteome</keyword>
<keyword evidence="1" id="KW-0472">Membrane</keyword>
<evidence type="ECO:0000256" key="1">
    <source>
        <dbReference type="SAM" id="Phobius"/>
    </source>
</evidence>
<gene>
    <name evidence="2" type="ORF">AFUS01_LOCUS16939</name>
</gene>
<dbReference type="PANTHER" id="PTHR46953">
    <property type="entry name" value="G-PROTEIN COUPLED RECEPTOR MTH-LIKE 1-RELATED"/>
    <property type="match status" value="1"/>
</dbReference>
<feature type="non-terminal residue" evidence="2">
    <location>
        <position position="1"/>
    </location>
</feature>